<protein>
    <submittedName>
        <fullName evidence="2">Uncharacterized protein</fullName>
    </submittedName>
</protein>
<feature type="compositionally biased region" description="Low complexity" evidence="1">
    <location>
        <begin position="194"/>
        <end position="259"/>
    </location>
</feature>
<proteinExistence type="predicted"/>
<sequence length="270" mass="27189">MTKINFSKLCILSITSLVFTGYLNFGCSNKLQQSAIPRIWPNISDSGSFLQKPGLSGSGGLDFSVYDAFASAVSKVPDLIKPHSNFTLIQAALLKTVGAIFAGLGVVIAEAFILKKAHEQELEHTHLSSSNGAPPSSSYGAPPSSSYGAPPSSSYGAPPSSSYGAPPSSSYGAPPPSSYGAPPPSSYGAPPPSSYGAPPSSSYGAPPSSSYGSPPVPPSSSYGSPPVPPSSSYGSPPVPPSSSYGSPPVPPSSSYGAPPKSSYGVPHSSS</sequence>
<dbReference type="EMBL" id="CAXLJM020000007">
    <property type="protein sequence ID" value="CAL8074794.1"/>
    <property type="molecule type" value="Genomic_DNA"/>
</dbReference>
<evidence type="ECO:0000256" key="1">
    <source>
        <dbReference type="SAM" id="MobiDB-lite"/>
    </source>
</evidence>
<feature type="compositionally biased region" description="Low complexity" evidence="1">
    <location>
        <begin position="128"/>
        <end position="172"/>
    </location>
</feature>
<comment type="caution">
    <text evidence="2">The sequence shown here is derived from an EMBL/GenBank/DDBJ whole genome shotgun (WGS) entry which is preliminary data.</text>
</comment>
<feature type="region of interest" description="Disordered" evidence="1">
    <location>
        <begin position="124"/>
        <end position="270"/>
    </location>
</feature>
<dbReference type="Proteomes" id="UP001642540">
    <property type="component" value="Unassembled WGS sequence"/>
</dbReference>
<reference evidence="2 3" key="1">
    <citation type="submission" date="2024-08" db="EMBL/GenBank/DDBJ databases">
        <authorList>
            <person name="Cucini C."/>
            <person name="Frati F."/>
        </authorList>
    </citation>
    <scope>NUCLEOTIDE SEQUENCE [LARGE SCALE GENOMIC DNA]</scope>
</reference>
<name>A0ABP1PRP5_9HEXA</name>
<feature type="compositionally biased region" description="Pro residues" evidence="1">
    <location>
        <begin position="173"/>
        <end position="193"/>
    </location>
</feature>
<evidence type="ECO:0000313" key="2">
    <source>
        <dbReference type="EMBL" id="CAL8074794.1"/>
    </source>
</evidence>
<gene>
    <name evidence="2" type="ORF">ODALV1_LOCUS2995</name>
</gene>
<keyword evidence="3" id="KW-1185">Reference proteome</keyword>
<evidence type="ECO:0000313" key="3">
    <source>
        <dbReference type="Proteomes" id="UP001642540"/>
    </source>
</evidence>
<organism evidence="2 3">
    <name type="scientific">Orchesella dallaii</name>
    <dbReference type="NCBI Taxonomy" id="48710"/>
    <lineage>
        <taxon>Eukaryota</taxon>
        <taxon>Metazoa</taxon>
        <taxon>Ecdysozoa</taxon>
        <taxon>Arthropoda</taxon>
        <taxon>Hexapoda</taxon>
        <taxon>Collembola</taxon>
        <taxon>Entomobryomorpha</taxon>
        <taxon>Entomobryoidea</taxon>
        <taxon>Orchesellidae</taxon>
        <taxon>Orchesellinae</taxon>
        <taxon>Orchesella</taxon>
    </lineage>
</organism>
<accession>A0ABP1PRP5</accession>